<dbReference type="PROSITE" id="PS51900">
    <property type="entry name" value="CB"/>
    <property type="match status" value="1"/>
</dbReference>
<keyword evidence="4 6" id="KW-0238">DNA-binding</keyword>
<dbReference type="InterPro" id="IPR044068">
    <property type="entry name" value="CB"/>
</dbReference>
<accession>A0A2T2WKA8</accession>
<reference evidence="9 10" key="1">
    <citation type="journal article" date="2014" name="BMC Genomics">
        <title>Comparison of environmental and isolate Sulfobacillus genomes reveals diverse carbon, sulfur, nitrogen, and hydrogen metabolisms.</title>
        <authorList>
            <person name="Justice N.B."/>
            <person name="Norman A."/>
            <person name="Brown C.T."/>
            <person name="Singh A."/>
            <person name="Thomas B.C."/>
            <person name="Banfield J.F."/>
        </authorList>
    </citation>
    <scope>NUCLEOTIDE SEQUENCE [LARGE SCALE GENOMIC DNA]</scope>
    <source>
        <strain evidence="9">AMDSBA3</strain>
    </source>
</reference>
<sequence>MMKKAHNEAAVIARHLHTFLQAYVPSQQTPSHHTAKSYQDALALYLGFLETEKAIRPETLSGACFRRTVIEEWLQWLMTQRGCSPATCNNRLASLRAFLKYVGRQDLTLLYLFEDATRIPRKKDGHKPVRGMSKQAVQVLLSVPDVSTKAGRRDLALMITLYSTAMRMDELLSLTIEHLHWDAVKPHVTVVGKGRKIRTLYLLPKAVGHLKKYLKEFHGETPHPTAYVFYSRNTGPQGKMSQTAVNKQLKKHARVAHEQCHEVPRELHAHQLRHAKASHWLEDGMNIVQISFLLGHEQLQTTMGYLDITLEQELKALATLEDEADRTVSKKWKNGTGGLAEFCGVKSMKT</sequence>
<evidence type="ECO:0000256" key="5">
    <source>
        <dbReference type="ARBA" id="ARBA00023172"/>
    </source>
</evidence>
<dbReference type="Proteomes" id="UP000241848">
    <property type="component" value="Unassembled WGS sequence"/>
</dbReference>
<dbReference type="PANTHER" id="PTHR30349:SF81">
    <property type="entry name" value="TYROSINE RECOMBINASE XERC"/>
    <property type="match status" value="1"/>
</dbReference>
<evidence type="ECO:0000256" key="2">
    <source>
        <dbReference type="ARBA" id="ARBA00008857"/>
    </source>
</evidence>
<dbReference type="Gene3D" id="1.10.150.130">
    <property type="match status" value="1"/>
</dbReference>
<dbReference type="InterPro" id="IPR050090">
    <property type="entry name" value="Tyrosine_recombinase_XerCD"/>
</dbReference>
<comment type="function">
    <text evidence="1">Site-specific tyrosine recombinase, which acts by catalyzing the cutting and rejoining of the recombining DNA molecules.</text>
</comment>
<dbReference type="PANTHER" id="PTHR30349">
    <property type="entry name" value="PHAGE INTEGRASE-RELATED"/>
    <property type="match status" value="1"/>
</dbReference>
<evidence type="ECO:0000313" key="10">
    <source>
        <dbReference type="Proteomes" id="UP000241848"/>
    </source>
</evidence>
<comment type="caution">
    <text evidence="9">The sequence shown here is derived from an EMBL/GenBank/DDBJ whole genome shotgun (WGS) entry which is preliminary data.</text>
</comment>
<evidence type="ECO:0000259" key="7">
    <source>
        <dbReference type="PROSITE" id="PS51898"/>
    </source>
</evidence>
<evidence type="ECO:0000256" key="1">
    <source>
        <dbReference type="ARBA" id="ARBA00003283"/>
    </source>
</evidence>
<comment type="similarity">
    <text evidence="2">Belongs to the 'phage' integrase family.</text>
</comment>
<protein>
    <submittedName>
        <fullName evidence="9">Integrase</fullName>
    </submittedName>
</protein>
<gene>
    <name evidence="9" type="ORF">C7B45_05650</name>
</gene>
<name>A0A2T2WKA8_9FIRM</name>
<dbReference type="GO" id="GO:0006310">
    <property type="term" value="P:DNA recombination"/>
    <property type="evidence" value="ECO:0007669"/>
    <property type="project" value="UniProtKB-KW"/>
</dbReference>
<dbReference type="SUPFAM" id="SSF56349">
    <property type="entry name" value="DNA breaking-rejoining enzymes"/>
    <property type="match status" value="1"/>
</dbReference>
<feature type="domain" description="Tyr recombinase" evidence="7">
    <location>
        <begin position="127"/>
        <end position="319"/>
    </location>
</feature>
<evidence type="ECO:0000256" key="3">
    <source>
        <dbReference type="ARBA" id="ARBA00022908"/>
    </source>
</evidence>
<dbReference type="GO" id="GO:0003677">
    <property type="term" value="F:DNA binding"/>
    <property type="evidence" value="ECO:0007669"/>
    <property type="project" value="UniProtKB-UniRule"/>
</dbReference>
<proteinExistence type="inferred from homology"/>
<dbReference type="InterPro" id="IPR010998">
    <property type="entry name" value="Integrase_recombinase_N"/>
</dbReference>
<dbReference type="InterPro" id="IPR004107">
    <property type="entry name" value="Integrase_SAM-like_N"/>
</dbReference>
<dbReference type="Pfam" id="PF00589">
    <property type="entry name" value="Phage_integrase"/>
    <property type="match status" value="1"/>
</dbReference>
<evidence type="ECO:0000256" key="4">
    <source>
        <dbReference type="ARBA" id="ARBA00023125"/>
    </source>
</evidence>
<dbReference type="InterPro" id="IPR002104">
    <property type="entry name" value="Integrase_catalytic"/>
</dbReference>
<keyword evidence="3" id="KW-0229">DNA integration</keyword>
<dbReference type="Gene3D" id="1.10.443.10">
    <property type="entry name" value="Intergrase catalytic core"/>
    <property type="match status" value="1"/>
</dbReference>
<dbReference type="PROSITE" id="PS51898">
    <property type="entry name" value="TYR_RECOMBINASE"/>
    <property type="match status" value="1"/>
</dbReference>
<dbReference type="AlphaFoldDB" id="A0A2T2WKA8"/>
<evidence type="ECO:0000256" key="6">
    <source>
        <dbReference type="PROSITE-ProRule" id="PRU01248"/>
    </source>
</evidence>
<keyword evidence="5" id="KW-0233">DNA recombination</keyword>
<dbReference type="Pfam" id="PF02899">
    <property type="entry name" value="Phage_int_SAM_1"/>
    <property type="match status" value="1"/>
</dbReference>
<dbReference type="InterPro" id="IPR011010">
    <property type="entry name" value="DNA_brk_join_enz"/>
</dbReference>
<organism evidence="9 10">
    <name type="scientific">Sulfobacillus acidophilus</name>
    <dbReference type="NCBI Taxonomy" id="53633"/>
    <lineage>
        <taxon>Bacteria</taxon>
        <taxon>Bacillati</taxon>
        <taxon>Bacillota</taxon>
        <taxon>Clostridia</taxon>
        <taxon>Eubacteriales</taxon>
        <taxon>Clostridiales Family XVII. Incertae Sedis</taxon>
        <taxon>Sulfobacillus</taxon>
    </lineage>
</organism>
<evidence type="ECO:0000313" key="9">
    <source>
        <dbReference type="EMBL" id="PSR22679.1"/>
    </source>
</evidence>
<dbReference type="EMBL" id="PXYV01000013">
    <property type="protein sequence ID" value="PSR22679.1"/>
    <property type="molecule type" value="Genomic_DNA"/>
</dbReference>
<feature type="domain" description="Core-binding (CB)" evidence="8">
    <location>
        <begin position="10"/>
        <end position="103"/>
    </location>
</feature>
<dbReference type="InterPro" id="IPR013762">
    <property type="entry name" value="Integrase-like_cat_sf"/>
</dbReference>
<evidence type="ECO:0000259" key="8">
    <source>
        <dbReference type="PROSITE" id="PS51900"/>
    </source>
</evidence>
<dbReference type="GO" id="GO:0015074">
    <property type="term" value="P:DNA integration"/>
    <property type="evidence" value="ECO:0007669"/>
    <property type="project" value="UniProtKB-KW"/>
</dbReference>